<reference evidence="2 3" key="1">
    <citation type="submission" date="2017-01" db="EMBL/GenBank/DDBJ databases">
        <title>Genome Sequencing of a Marine Spirillum, Oceanospirillum multiglobuliferum ATCC 33336, from Japan.</title>
        <authorList>
            <person name="Carney J.G."/>
            <person name="Trachtenberg A.M."/>
            <person name="Rheaume B.A."/>
            <person name="Linnane J.D."/>
            <person name="Pitts N.L."/>
            <person name="Mykles D.L."/>
            <person name="Maclea K.S."/>
        </authorList>
    </citation>
    <scope>NUCLEOTIDE SEQUENCE [LARGE SCALE GENOMIC DNA]</scope>
    <source>
        <strain evidence="2 3">ATCC 33336</strain>
    </source>
</reference>
<keyword evidence="3" id="KW-1185">Reference proteome</keyword>
<name>A0A1T4S5Z1_9GAMM</name>
<dbReference type="STRING" id="64969.SAMN02745127_02785"/>
<dbReference type="Pfam" id="PF18737">
    <property type="entry name" value="HEPN_MAE_28990"/>
    <property type="match status" value="1"/>
</dbReference>
<dbReference type="OrthoDB" id="571721at2"/>
<evidence type="ECO:0000313" key="3">
    <source>
        <dbReference type="Proteomes" id="UP000191418"/>
    </source>
</evidence>
<dbReference type="EMBL" id="MTSM01000025">
    <property type="protein sequence ID" value="OPX54471.1"/>
    <property type="molecule type" value="Genomic_DNA"/>
</dbReference>
<dbReference type="Proteomes" id="UP000191418">
    <property type="component" value="Unassembled WGS sequence"/>
</dbReference>
<evidence type="ECO:0000313" key="2">
    <source>
        <dbReference type="EMBL" id="OPX54471.1"/>
    </source>
</evidence>
<sequence>MISVKSDFEEKKIDIDILLNHINEVSISKGANVHKVAILKSSFMLLLYNTIESTISLLLEKVHETASIHNYGELSDKLKLLFVEYYFVSQSGNKHKQHLDMIMLNNAQFPSFNEFDKRVKTFSGNLDAREIDNVLSKYGIGKIQSEKREKLLIVKNLRNKIAHGEVMFKESCRNLTISELDKIRNATVLAMQDAIAKTEHFIEQSRYLKQGG</sequence>
<feature type="domain" description="MAE-28990/MAE-18760-like HEPN" evidence="1">
    <location>
        <begin position="6"/>
        <end position="207"/>
    </location>
</feature>
<proteinExistence type="predicted"/>
<organism evidence="2 3">
    <name type="scientific">Oceanospirillum multiglobuliferum</name>
    <dbReference type="NCBI Taxonomy" id="64969"/>
    <lineage>
        <taxon>Bacteria</taxon>
        <taxon>Pseudomonadati</taxon>
        <taxon>Pseudomonadota</taxon>
        <taxon>Gammaproteobacteria</taxon>
        <taxon>Oceanospirillales</taxon>
        <taxon>Oceanospirillaceae</taxon>
        <taxon>Oceanospirillum</taxon>
    </lineage>
</organism>
<protein>
    <recommendedName>
        <fullName evidence="1">MAE-28990/MAE-18760-like HEPN domain-containing protein</fullName>
    </recommendedName>
</protein>
<accession>A0A1T4S5Z1</accession>
<gene>
    <name evidence="2" type="ORF">BTE48_14240</name>
</gene>
<dbReference type="InterPro" id="IPR040788">
    <property type="entry name" value="HEPN_MAE_28990"/>
</dbReference>
<comment type="caution">
    <text evidence="2">The sequence shown here is derived from an EMBL/GenBank/DDBJ whole genome shotgun (WGS) entry which is preliminary data.</text>
</comment>
<dbReference type="AlphaFoldDB" id="A0A1T4S5Z1"/>
<evidence type="ECO:0000259" key="1">
    <source>
        <dbReference type="Pfam" id="PF18737"/>
    </source>
</evidence>